<dbReference type="EMBL" id="CAJVCH010142546">
    <property type="protein sequence ID" value="CAG7726975.1"/>
    <property type="molecule type" value="Genomic_DNA"/>
</dbReference>
<reference evidence="1" key="1">
    <citation type="submission" date="2021-06" db="EMBL/GenBank/DDBJ databases">
        <authorList>
            <person name="Hodson N. C."/>
            <person name="Mongue J. A."/>
            <person name="Jaron S. K."/>
        </authorList>
    </citation>
    <scope>NUCLEOTIDE SEQUENCE</scope>
</reference>
<evidence type="ECO:0000313" key="2">
    <source>
        <dbReference type="Proteomes" id="UP000708208"/>
    </source>
</evidence>
<protein>
    <submittedName>
        <fullName evidence="1">Uncharacterized protein</fullName>
    </submittedName>
</protein>
<name>A0A8J2JUL6_9HEXA</name>
<comment type="caution">
    <text evidence="1">The sequence shown here is derived from an EMBL/GenBank/DDBJ whole genome shotgun (WGS) entry which is preliminary data.</text>
</comment>
<dbReference type="AlphaFoldDB" id="A0A8J2JUL6"/>
<organism evidence="1 2">
    <name type="scientific">Allacma fusca</name>
    <dbReference type="NCBI Taxonomy" id="39272"/>
    <lineage>
        <taxon>Eukaryota</taxon>
        <taxon>Metazoa</taxon>
        <taxon>Ecdysozoa</taxon>
        <taxon>Arthropoda</taxon>
        <taxon>Hexapoda</taxon>
        <taxon>Collembola</taxon>
        <taxon>Symphypleona</taxon>
        <taxon>Sminthuridae</taxon>
        <taxon>Allacma</taxon>
    </lineage>
</organism>
<keyword evidence="2" id="KW-1185">Reference proteome</keyword>
<gene>
    <name evidence="1" type="ORF">AFUS01_LOCUS15850</name>
</gene>
<feature type="non-terminal residue" evidence="1">
    <location>
        <position position="262"/>
    </location>
</feature>
<accession>A0A8J2JUL6</accession>
<proteinExistence type="predicted"/>
<dbReference type="OrthoDB" id="8196708at2759"/>
<sequence length="262" mass="30486">MYLPGFEVLFEIVLTIVFCLVSYPFRVFAVLCAKYFEPDLIQIISGTDSRLAVIGPHKSVHKLLVTCVAEGSYPIKKCHEIFQRQILTAKNTNGVFIYERLKWTWKMFMGYPFWRRTDFKLENHIRDYDYTGELSLPDFRTKKDLEVVLGGLANGDWDPDKSPWEILIVNNYHMDKISNNDCSEVKTAFIYCVDHVLMDGFSAFNIMKQVFDLQCTLPNIKLGPPPGTIKQRFLLWMKLPYDYLELIESTRGQRQLAVNPEC</sequence>
<evidence type="ECO:0000313" key="1">
    <source>
        <dbReference type="EMBL" id="CAG7726975.1"/>
    </source>
</evidence>
<dbReference type="Proteomes" id="UP000708208">
    <property type="component" value="Unassembled WGS sequence"/>
</dbReference>